<gene>
    <name evidence="2" type="ORF">FB566_1565</name>
</gene>
<dbReference type="Gene3D" id="3.10.180.10">
    <property type="entry name" value="2,3-Dihydroxybiphenyl 1,2-Dioxygenase, domain 1"/>
    <property type="match status" value="1"/>
</dbReference>
<dbReference type="InterPro" id="IPR029068">
    <property type="entry name" value="Glyas_Bleomycin-R_OHBP_Dase"/>
</dbReference>
<accession>A0A543AU44</accession>
<proteinExistence type="predicted"/>
<dbReference type="SUPFAM" id="SSF54593">
    <property type="entry name" value="Glyoxalase/Bleomycin resistance protein/Dihydroxybiphenyl dioxygenase"/>
    <property type="match status" value="1"/>
</dbReference>
<reference evidence="2 3" key="1">
    <citation type="submission" date="2019-06" db="EMBL/GenBank/DDBJ databases">
        <title>Sequencing the genomes of 1000 actinobacteria strains.</title>
        <authorList>
            <person name="Klenk H.-P."/>
        </authorList>
    </citation>
    <scope>NUCLEOTIDE SEQUENCE [LARGE SCALE GENOMIC DNA]</scope>
    <source>
        <strain evidence="2 3">DSM 45928</strain>
    </source>
</reference>
<dbReference type="InterPro" id="IPR004360">
    <property type="entry name" value="Glyas_Fos-R_dOase_dom"/>
</dbReference>
<dbReference type="Proteomes" id="UP000317043">
    <property type="component" value="Unassembled WGS sequence"/>
</dbReference>
<feature type="domain" description="VOC" evidence="1">
    <location>
        <begin position="2"/>
        <end position="126"/>
    </location>
</feature>
<dbReference type="OrthoDB" id="4265398at2"/>
<keyword evidence="3" id="KW-1185">Reference proteome</keyword>
<dbReference type="AlphaFoldDB" id="A0A543AU44"/>
<evidence type="ECO:0000259" key="1">
    <source>
        <dbReference type="PROSITE" id="PS51819"/>
    </source>
</evidence>
<organism evidence="2 3">
    <name type="scientific">Stackebrandtia endophytica</name>
    <dbReference type="NCBI Taxonomy" id="1496996"/>
    <lineage>
        <taxon>Bacteria</taxon>
        <taxon>Bacillati</taxon>
        <taxon>Actinomycetota</taxon>
        <taxon>Actinomycetes</taxon>
        <taxon>Glycomycetales</taxon>
        <taxon>Glycomycetaceae</taxon>
        <taxon>Stackebrandtia</taxon>
    </lineage>
</organism>
<name>A0A543AU44_9ACTN</name>
<dbReference type="InParanoid" id="A0A543AU44"/>
<comment type="caution">
    <text evidence="2">The sequence shown here is derived from an EMBL/GenBank/DDBJ whole genome shotgun (WGS) entry which is preliminary data.</text>
</comment>
<dbReference type="RefSeq" id="WP_142036847.1">
    <property type="nucleotide sequence ID" value="NZ_JBHTGS010000001.1"/>
</dbReference>
<dbReference type="PROSITE" id="PS51819">
    <property type="entry name" value="VOC"/>
    <property type="match status" value="1"/>
</dbReference>
<dbReference type="Pfam" id="PF00903">
    <property type="entry name" value="Glyoxalase"/>
    <property type="match status" value="1"/>
</dbReference>
<dbReference type="InterPro" id="IPR037523">
    <property type="entry name" value="VOC_core"/>
</dbReference>
<protein>
    <recommendedName>
        <fullName evidence="1">VOC domain-containing protein</fullName>
    </recommendedName>
</protein>
<sequence>MSQMFVNLPVTDLDRSVTFFERLGFSFDPNFTDDKATCMIVGGDAFVMLLNEEFFKTFTNKPVAEATEETEVIIGVSADSRDEVDRIVDAAMTAGADSAKPPVEGGGMYSRSFADPDGHTWEVIHMDMSKAAAA</sequence>
<evidence type="ECO:0000313" key="3">
    <source>
        <dbReference type="Proteomes" id="UP000317043"/>
    </source>
</evidence>
<dbReference type="PANTHER" id="PTHR36503:SF2">
    <property type="entry name" value="BLR2408 PROTEIN"/>
    <property type="match status" value="1"/>
</dbReference>
<dbReference type="PANTHER" id="PTHR36503">
    <property type="entry name" value="BLR2520 PROTEIN"/>
    <property type="match status" value="1"/>
</dbReference>
<dbReference type="EMBL" id="VFOW01000001">
    <property type="protein sequence ID" value="TQL76045.1"/>
    <property type="molecule type" value="Genomic_DNA"/>
</dbReference>
<evidence type="ECO:0000313" key="2">
    <source>
        <dbReference type="EMBL" id="TQL76045.1"/>
    </source>
</evidence>